<dbReference type="PANTHER" id="PTHR39158:SF1">
    <property type="entry name" value="DNAJ HOMOLOG SUBFAMILY C MEMBER 28"/>
    <property type="match status" value="1"/>
</dbReference>
<dbReference type="Proteomes" id="UP001589619">
    <property type="component" value="Unassembled WGS sequence"/>
</dbReference>
<dbReference type="RefSeq" id="WP_344908879.1">
    <property type="nucleotide sequence ID" value="NZ_BAAAYO010000006.1"/>
</dbReference>
<protein>
    <submittedName>
        <fullName evidence="2">DnaJ family domain-containing protein</fullName>
    </submittedName>
</protein>
<evidence type="ECO:0000313" key="2">
    <source>
        <dbReference type="EMBL" id="MFB9755819.1"/>
    </source>
</evidence>
<organism evidence="2 3">
    <name type="scientific">Paenibacillus hodogayensis</name>
    <dbReference type="NCBI Taxonomy" id="279208"/>
    <lineage>
        <taxon>Bacteria</taxon>
        <taxon>Bacillati</taxon>
        <taxon>Bacillota</taxon>
        <taxon>Bacilli</taxon>
        <taxon>Bacillales</taxon>
        <taxon>Paenibacillaceae</taxon>
        <taxon>Paenibacillus</taxon>
    </lineage>
</organism>
<name>A0ABV5W5H2_9BACL</name>
<accession>A0ABV5W5H2</accession>
<comment type="caution">
    <text evidence="2">The sequence shown here is derived from an EMBL/GenBank/DDBJ whole genome shotgun (WGS) entry which is preliminary data.</text>
</comment>
<dbReference type="EMBL" id="JBHMAG010000018">
    <property type="protein sequence ID" value="MFB9755819.1"/>
    <property type="molecule type" value="Genomic_DNA"/>
</dbReference>
<feature type="domain" description="DnaJ homologue subfamily C member 28 conserved" evidence="1">
    <location>
        <begin position="7"/>
        <end position="74"/>
    </location>
</feature>
<keyword evidence="3" id="KW-1185">Reference proteome</keyword>
<sequence>MHWMDAIVEAKVQESMRKGEFDNLAGAGKPLRLDDDAGVPEELRVSYKLLRNAGMIPEEVQLRKDMVTLEELLACCRDDADKVKLNGELAVKKLRYQMLMNERGWHASAAFADYEAKIRGQLNGQ</sequence>
<reference evidence="2 3" key="1">
    <citation type="submission" date="2024-09" db="EMBL/GenBank/DDBJ databases">
        <authorList>
            <person name="Sun Q."/>
            <person name="Mori K."/>
        </authorList>
    </citation>
    <scope>NUCLEOTIDE SEQUENCE [LARGE SCALE GENOMIC DNA]</scope>
    <source>
        <strain evidence="2 3">JCM 12520</strain>
    </source>
</reference>
<gene>
    <name evidence="2" type="ORF">ACFFNY_29915</name>
</gene>
<dbReference type="Pfam" id="PF09350">
    <property type="entry name" value="DJC28_CD"/>
    <property type="match status" value="1"/>
</dbReference>
<evidence type="ECO:0000313" key="3">
    <source>
        <dbReference type="Proteomes" id="UP001589619"/>
    </source>
</evidence>
<dbReference type="InterPro" id="IPR052573">
    <property type="entry name" value="DnaJ_C_subfamily_28"/>
</dbReference>
<evidence type="ECO:0000259" key="1">
    <source>
        <dbReference type="Pfam" id="PF09350"/>
    </source>
</evidence>
<proteinExistence type="predicted"/>
<dbReference type="InterPro" id="IPR018961">
    <property type="entry name" value="DnaJ_homolog_subfam-C_membr-28"/>
</dbReference>
<dbReference type="PANTHER" id="PTHR39158">
    <property type="entry name" value="OS08G0560600 PROTEIN"/>
    <property type="match status" value="1"/>
</dbReference>